<dbReference type="Pfam" id="PF00116">
    <property type="entry name" value="COX2"/>
    <property type="match status" value="1"/>
</dbReference>
<evidence type="ECO:0000256" key="3">
    <source>
        <dbReference type="ARBA" id="ARBA00022448"/>
    </source>
</evidence>
<evidence type="ECO:0000256" key="2">
    <source>
        <dbReference type="ARBA" id="ARBA00007866"/>
    </source>
</evidence>
<evidence type="ECO:0000313" key="10">
    <source>
        <dbReference type="EMBL" id="AUX09224.1"/>
    </source>
</evidence>
<accession>A0A343TJF2</accession>
<evidence type="ECO:0000256" key="4">
    <source>
        <dbReference type="ARBA" id="ARBA00022723"/>
    </source>
</evidence>
<keyword evidence="4" id="KW-0479">Metal-binding</keyword>
<dbReference type="GO" id="GO:0042773">
    <property type="term" value="P:ATP synthesis coupled electron transport"/>
    <property type="evidence" value="ECO:0007669"/>
    <property type="project" value="TreeGrafter"/>
</dbReference>
<evidence type="ECO:0000256" key="8">
    <source>
        <dbReference type="SAM" id="Phobius"/>
    </source>
</evidence>
<evidence type="ECO:0000256" key="1">
    <source>
        <dbReference type="ARBA" id="ARBA00004370"/>
    </source>
</evidence>
<name>A0A343TJF2_9EURY</name>
<feature type="transmembrane region" description="Helical" evidence="8">
    <location>
        <begin position="53"/>
        <end position="73"/>
    </location>
</feature>
<dbReference type="GO" id="GO:0005507">
    <property type="term" value="F:copper ion binding"/>
    <property type="evidence" value="ECO:0007669"/>
    <property type="project" value="InterPro"/>
</dbReference>
<dbReference type="Gene3D" id="2.60.40.420">
    <property type="entry name" value="Cupredoxins - blue copper proteins"/>
    <property type="match status" value="1"/>
</dbReference>
<dbReference type="PANTHER" id="PTHR22888">
    <property type="entry name" value="CYTOCHROME C OXIDASE, SUBUNIT II"/>
    <property type="match status" value="1"/>
</dbReference>
<dbReference type="AlphaFoldDB" id="A0A343TJF2"/>
<keyword evidence="8" id="KW-1133">Transmembrane helix</keyword>
<dbReference type="InterPro" id="IPR045187">
    <property type="entry name" value="CcO_II"/>
</dbReference>
<keyword evidence="3" id="KW-0813">Transport</keyword>
<dbReference type="Proteomes" id="UP000263012">
    <property type="component" value="Chromosome"/>
</dbReference>
<proteinExistence type="inferred from homology"/>
<dbReference type="PANTHER" id="PTHR22888:SF9">
    <property type="entry name" value="CYTOCHROME C OXIDASE SUBUNIT 2"/>
    <property type="match status" value="1"/>
</dbReference>
<dbReference type="KEGG" id="hdf:AArcSl_1595"/>
<dbReference type="EC" id="1.9.3.1" evidence="10"/>
<keyword evidence="6" id="KW-0186">Copper</keyword>
<gene>
    <name evidence="10" type="primary">coxB</name>
    <name evidence="10" type="ORF">AArcSl_1595</name>
</gene>
<sequence length="256" mass="27797">MTEMTRDRLLGGLALASLFVAPLVLVYDFAPATVTRTAPAFPLDTILSLKSALFAMALVMGGGTMAYLIYVAIRNSELFSTEATPMVPNWKRETFVAWIIVVAGLVGVAILMSAGTIGAAEEPPEVEQELTVEVTASHPQWSFENEHIGVRRTGELRVPVDTVVNLEITSGDVMHNLAIHEMGVKQHAIPGQETSAWFLTEEPGEYDIVCAELCGEDHSQMTATLIVMEQDEYADYIEELTGESPYDSDGGDDDGD</sequence>
<evidence type="ECO:0000256" key="6">
    <source>
        <dbReference type="ARBA" id="ARBA00023008"/>
    </source>
</evidence>
<dbReference type="SUPFAM" id="SSF49503">
    <property type="entry name" value="Cupredoxins"/>
    <property type="match status" value="1"/>
</dbReference>
<dbReference type="GO" id="GO:0004129">
    <property type="term" value="F:cytochrome-c oxidase activity"/>
    <property type="evidence" value="ECO:0007669"/>
    <property type="project" value="InterPro"/>
</dbReference>
<dbReference type="PROSITE" id="PS50857">
    <property type="entry name" value="COX2_CUA"/>
    <property type="match status" value="1"/>
</dbReference>
<comment type="similarity">
    <text evidence="2">Belongs to the cytochrome c oxidase subunit 2 family.</text>
</comment>
<protein>
    <submittedName>
        <fullName evidence="10">Cytochrome c oxidase subunit II</fullName>
        <ecNumber evidence="10">1.9.3.1</ecNumber>
    </submittedName>
</protein>
<comment type="subcellular location">
    <subcellularLocation>
        <location evidence="1">Membrane</location>
    </subcellularLocation>
</comment>
<dbReference type="PROSITE" id="PS00078">
    <property type="entry name" value="COX2"/>
    <property type="match status" value="1"/>
</dbReference>
<keyword evidence="10" id="KW-0560">Oxidoreductase</keyword>
<evidence type="ECO:0000259" key="9">
    <source>
        <dbReference type="PROSITE" id="PS50857"/>
    </source>
</evidence>
<dbReference type="InterPro" id="IPR002429">
    <property type="entry name" value="CcO_II-like_C"/>
</dbReference>
<feature type="domain" description="Cytochrome oxidase subunit II copper A binding" evidence="9">
    <location>
        <begin position="127"/>
        <end position="239"/>
    </location>
</feature>
<evidence type="ECO:0000256" key="5">
    <source>
        <dbReference type="ARBA" id="ARBA00022982"/>
    </source>
</evidence>
<reference evidence="11" key="1">
    <citation type="submission" date="2017-11" db="EMBL/GenBank/DDBJ databases">
        <title>Phenotypic and genomic properties of facultatively anaerobic sulfur-reducing natronoarchaea from hypersaline soda lakes.</title>
        <authorList>
            <person name="Sorokin D.Y."/>
            <person name="Kublanov I.V."/>
            <person name="Roman P."/>
            <person name="Sinninghe Damste J.S."/>
            <person name="Golyshin P.N."/>
            <person name="Rojo D."/>
            <person name="Ciordia S."/>
            <person name="Mena M.D.C."/>
            <person name="Ferrer M."/>
            <person name="Messina E."/>
            <person name="Smedile F."/>
            <person name="La Spada G."/>
            <person name="La Cono V."/>
            <person name="Yakimov M.M."/>
        </authorList>
    </citation>
    <scope>NUCLEOTIDE SEQUENCE [LARGE SCALE GENOMIC DNA]</scope>
    <source>
        <strain evidence="11">AArc-Sl</strain>
    </source>
</reference>
<dbReference type="InterPro" id="IPR008972">
    <property type="entry name" value="Cupredoxin"/>
</dbReference>
<keyword evidence="7 8" id="KW-0472">Membrane</keyword>
<dbReference type="EMBL" id="CP025066">
    <property type="protein sequence ID" value="AUX09224.1"/>
    <property type="molecule type" value="Genomic_DNA"/>
</dbReference>
<keyword evidence="8" id="KW-0812">Transmembrane</keyword>
<dbReference type="GO" id="GO:0016491">
    <property type="term" value="F:oxidoreductase activity"/>
    <property type="evidence" value="ECO:0007669"/>
    <property type="project" value="UniProtKB-KW"/>
</dbReference>
<keyword evidence="5" id="KW-0249">Electron transport</keyword>
<organism evidence="10 11">
    <name type="scientific">Halalkaliarchaeum desulfuricum</name>
    <dbReference type="NCBI Taxonomy" id="2055893"/>
    <lineage>
        <taxon>Archaea</taxon>
        <taxon>Methanobacteriati</taxon>
        <taxon>Methanobacteriota</taxon>
        <taxon>Stenosarchaea group</taxon>
        <taxon>Halobacteria</taxon>
        <taxon>Halobacteriales</taxon>
        <taxon>Haloferacaceae</taxon>
        <taxon>Halalkaliarchaeum</taxon>
    </lineage>
</organism>
<dbReference type="InterPro" id="IPR001505">
    <property type="entry name" value="Copper_CuA"/>
</dbReference>
<evidence type="ECO:0000313" key="11">
    <source>
        <dbReference type="Proteomes" id="UP000263012"/>
    </source>
</evidence>
<dbReference type="GO" id="GO:0016020">
    <property type="term" value="C:membrane"/>
    <property type="evidence" value="ECO:0007669"/>
    <property type="project" value="UniProtKB-SubCell"/>
</dbReference>
<evidence type="ECO:0000256" key="7">
    <source>
        <dbReference type="ARBA" id="ARBA00023136"/>
    </source>
</evidence>
<keyword evidence="11" id="KW-1185">Reference proteome</keyword>
<feature type="transmembrane region" description="Helical" evidence="8">
    <location>
        <begin position="94"/>
        <end position="114"/>
    </location>
</feature>